<gene>
    <name evidence="3" type="primary">tssC</name>
    <name evidence="3" type="ORF">ACFSJ3_06565</name>
</gene>
<feature type="domain" description="TssC1 C-terminal" evidence="2">
    <location>
        <begin position="357"/>
        <end position="466"/>
    </location>
</feature>
<name>A0ABW4XJD1_9GAMM</name>
<dbReference type="PANTHER" id="PTHR35565">
    <property type="entry name" value="CYTOPLASMIC PROTEIN-RELATED"/>
    <property type="match status" value="1"/>
</dbReference>
<dbReference type="InterPro" id="IPR044031">
    <property type="entry name" value="TssC1_N"/>
</dbReference>
<dbReference type="InterPro" id="IPR044032">
    <property type="entry name" value="TssC1_C"/>
</dbReference>
<accession>A0ABW4XJD1</accession>
<comment type="caution">
    <text evidence="3">The sequence shown here is derived from an EMBL/GenBank/DDBJ whole genome shotgun (WGS) entry which is preliminary data.</text>
</comment>
<organism evidence="3 4">
    <name type="scientific">Corallincola platygyrae</name>
    <dbReference type="NCBI Taxonomy" id="1193278"/>
    <lineage>
        <taxon>Bacteria</taxon>
        <taxon>Pseudomonadati</taxon>
        <taxon>Pseudomonadota</taxon>
        <taxon>Gammaproteobacteria</taxon>
        <taxon>Alteromonadales</taxon>
        <taxon>Psychromonadaceae</taxon>
        <taxon>Corallincola</taxon>
    </lineage>
</organism>
<proteinExistence type="predicted"/>
<evidence type="ECO:0000313" key="4">
    <source>
        <dbReference type="Proteomes" id="UP001597380"/>
    </source>
</evidence>
<dbReference type="Pfam" id="PF18945">
    <property type="entry name" value="VipB_2"/>
    <property type="match status" value="1"/>
</dbReference>
<dbReference type="PANTHER" id="PTHR35565:SF3">
    <property type="entry name" value="TYPE VI SECRETION SYSTEM SHEATH PROTEIN TSSC1"/>
    <property type="match status" value="1"/>
</dbReference>
<dbReference type="RefSeq" id="WP_345340283.1">
    <property type="nucleotide sequence ID" value="NZ_BAABLI010000014.1"/>
</dbReference>
<dbReference type="Pfam" id="PF05943">
    <property type="entry name" value="VipB"/>
    <property type="match status" value="1"/>
</dbReference>
<evidence type="ECO:0000259" key="2">
    <source>
        <dbReference type="Pfam" id="PF18945"/>
    </source>
</evidence>
<sequence length="474" mass="53192">MNTTAMPLETGFQSDLTAQQTSKSANRSDYTVLLWLLSKIDRCISEQLNEILHAPAFKSLEARWRGLFYLVDTKFSNDSNNQCLIKVLSLGWPELKKDVTRAIEFEQSEFYRLIYKNEYDMPGGKPFGVLLGDYAVSAYRARGERTNDAAILREIANTAAASFAPFICSASPELFEVDQFRELPSVSEPCAHFAQPEYSEWQSLRRDENSKFLGLVLPRILMRQPYRSDSSRNEAFAFEERIANKDQDLVWGNANFAFGSVLIRAFCESGWFSQIRGIEVEKVSSGLVTGVPNFRLAELTGNGLGHHSTDVQISDRLEKQLADTGVIPLVPVNYSALLAFYSNPSLQAITVNEDNETKSQMLASMLQYTLCVCRFAHYLKVMGRDIIGSHDTAASIETTLQAWLHQYTTSSDNSSNELRAKYPLGAATIKVKERAGKPGHYFSVIHLRPHFQLDQMVSSIKLVTELTPAQGMTV</sequence>
<reference evidence="4" key="1">
    <citation type="journal article" date="2019" name="Int. J. Syst. Evol. Microbiol.">
        <title>The Global Catalogue of Microorganisms (GCM) 10K type strain sequencing project: providing services to taxonomists for standard genome sequencing and annotation.</title>
        <authorList>
            <consortium name="The Broad Institute Genomics Platform"/>
            <consortium name="The Broad Institute Genome Sequencing Center for Infectious Disease"/>
            <person name="Wu L."/>
            <person name="Ma J."/>
        </authorList>
    </citation>
    <scope>NUCLEOTIDE SEQUENCE [LARGE SCALE GENOMIC DNA]</scope>
    <source>
        <strain evidence="4">CGMCC 1.10992</strain>
    </source>
</reference>
<keyword evidence="4" id="KW-1185">Reference proteome</keyword>
<dbReference type="Proteomes" id="UP001597380">
    <property type="component" value="Unassembled WGS sequence"/>
</dbReference>
<protein>
    <submittedName>
        <fullName evidence="3">Type VI secretion system contractile sheath large subunit</fullName>
    </submittedName>
</protein>
<dbReference type="NCBIfam" id="TIGR03355">
    <property type="entry name" value="VI_chp_2"/>
    <property type="match status" value="1"/>
</dbReference>
<dbReference type="EMBL" id="JBHUHT010000009">
    <property type="protein sequence ID" value="MFD2095646.1"/>
    <property type="molecule type" value="Genomic_DNA"/>
</dbReference>
<feature type="domain" description="TssC1 N-terminal" evidence="1">
    <location>
        <begin position="37"/>
        <end position="347"/>
    </location>
</feature>
<evidence type="ECO:0000259" key="1">
    <source>
        <dbReference type="Pfam" id="PF05943"/>
    </source>
</evidence>
<dbReference type="InterPro" id="IPR010269">
    <property type="entry name" value="T6SS_TssC-like"/>
</dbReference>
<evidence type="ECO:0000313" key="3">
    <source>
        <dbReference type="EMBL" id="MFD2095646.1"/>
    </source>
</evidence>